<keyword evidence="9" id="KW-1185">Reference proteome</keyword>
<protein>
    <recommendedName>
        <fullName evidence="3">acid phosphatase</fullName>
        <ecNumber evidence="3">3.1.3.2</ecNumber>
    </recommendedName>
</protein>
<comment type="catalytic activity">
    <reaction evidence="1">
        <text>a phosphate monoester + H2O = an alcohol + phosphate</text>
        <dbReference type="Rhea" id="RHEA:15017"/>
        <dbReference type="ChEBI" id="CHEBI:15377"/>
        <dbReference type="ChEBI" id="CHEBI:30879"/>
        <dbReference type="ChEBI" id="CHEBI:43474"/>
        <dbReference type="ChEBI" id="CHEBI:67140"/>
        <dbReference type="EC" id="3.1.3.2"/>
    </reaction>
</comment>
<dbReference type="CDD" id="cd07061">
    <property type="entry name" value="HP_HAP_like"/>
    <property type="match status" value="1"/>
</dbReference>
<dbReference type="Pfam" id="PF00328">
    <property type="entry name" value="His_Phos_2"/>
    <property type="match status" value="1"/>
</dbReference>
<keyword evidence="5" id="KW-0378">Hydrolase</keyword>
<keyword evidence="7" id="KW-0325">Glycoprotein</keyword>
<sequence length="354" mass="41063">MKINFVILKIFRHGMRYPKDIELYPKDPYLHSFPKHLYTQLTEAGKKNSYALGQILYERYNKLTGTSYNKEIVQTISTATDRTVMTAQLVLAGLFQNPLNAMLEETFNWSQLPYQIKQESLDINVYSSNLNCTAYSNEYQRVINSTDYIKTTESYKNFFKILSNHTGVNVKTFMDVNNIYHALNAEQFMNLSLPEWTTTIYPNKIHAAAATFLEYINYNNVLRRLNGGQVLSIIIRNLLNYISNDQNQKQTKLYLLSGHDRTVASVLAALDLFIPHIPKYNSALIFELHQVNTTKQYVIKMFYLKDVNQGLEQLLVKECPSLCTVQDFIEALKSNTMTNHEDECENRKPTLNKR</sequence>
<evidence type="ECO:0000256" key="3">
    <source>
        <dbReference type="ARBA" id="ARBA00012646"/>
    </source>
</evidence>
<dbReference type="EC" id="3.1.3.2" evidence="3"/>
<keyword evidence="6" id="KW-1015">Disulfide bond</keyword>
<name>A0AAN7SHI3_9COLE</name>
<dbReference type="PANTHER" id="PTHR11567:SF211">
    <property type="entry name" value="PROSTATIC ACID PHOSPHATASE"/>
    <property type="match status" value="1"/>
</dbReference>
<dbReference type="EMBL" id="JARPUR010000002">
    <property type="protein sequence ID" value="KAK4881237.1"/>
    <property type="molecule type" value="Genomic_DNA"/>
</dbReference>
<dbReference type="Gene3D" id="3.40.50.1240">
    <property type="entry name" value="Phosphoglycerate mutase-like"/>
    <property type="match status" value="1"/>
</dbReference>
<dbReference type="InterPro" id="IPR000560">
    <property type="entry name" value="His_Pase_clade-2"/>
</dbReference>
<accession>A0AAN7SHI3</accession>
<evidence type="ECO:0000313" key="9">
    <source>
        <dbReference type="Proteomes" id="UP001353858"/>
    </source>
</evidence>
<evidence type="ECO:0000313" key="8">
    <source>
        <dbReference type="EMBL" id="KAK4881237.1"/>
    </source>
</evidence>
<proteinExistence type="inferred from homology"/>
<dbReference type="AlphaFoldDB" id="A0AAN7SHI3"/>
<gene>
    <name evidence="8" type="ORF">RN001_004556</name>
</gene>
<dbReference type="InterPro" id="IPR050645">
    <property type="entry name" value="Histidine_acid_phosphatase"/>
</dbReference>
<reference evidence="9" key="1">
    <citation type="submission" date="2023-01" db="EMBL/GenBank/DDBJ databases">
        <title>Key to firefly adult light organ development and bioluminescence: homeobox transcription factors regulate luciferase expression and transportation to peroxisome.</title>
        <authorList>
            <person name="Fu X."/>
        </authorList>
    </citation>
    <scope>NUCLEOTIDE SEQUENCE [LARGE SCALE GENOMIC DNA]</scope>
</reference>
<evidence type="ECO:0000256" key="6">
    <source>
        <dbReference type="ARBA" id="ARBA00023157"/>
    </source>
</evidence>
<evidence type="ECO:0000256" key="5">
    <source>
        <dbReference type="ARBA" id="ARBA00022801"/>
    </source>
</evidence>
<comment type="caution">
    <text evidence="8">The sequence shown here is derived from an EMBL/GenBank/DDBJ whole genome shotgun (WGS) entry which is preliminary data.</text>
</comment>
<comment type="similarity">
    <text evidence="2">Belongs to the histidine acid phosphatase family.</text>
</comment>
<dbReference type="GO" id="GO:0003993">
    <property type="term" value="F:acid phosphatase activity"/>
    <property type="evidence" value="ECO:0007669"/>
    <property type="project" value="UniProtKB-EC"/>
</dbReference>
<dbReference type="PANTHER" id="PTHR11567">
    <property type="entry name" value="ACID PHOSPHATASE-RELATED"/>
    <property type="match status" value="1"/>
</dbReference>
<dbReference type="SUPFAM" id="SSF53254">
    <property type="entry name" value="Phosphoglycerate mutase-like"/>
    <property type="match status" value="1"/>
</dbReference>
<evidence type="ECO:0000256" key="4">
    <source>
        <dbReference type="ARBA" id="ARBA00022729"/>
    </source>
</evidence>
<organism evidence="8 9">
    <name type="scientific">Aquatica leii</name>
    <dbReference type="NCBI Taxonomy" id="1421715"/>
    <lineage>
        <taxon>Eukaryota</taxon>
        <taxon>Metazoa</taxon>
        <taxon>Ecdysozoa</taxon>
        <taxon>Arthropoda</taxon>
        <taxon>Hexapoda</taxon>
        <taxon>Insecta</taxon>
        <taxon>Pterygota</taxon>
        <taxon>Neoptera</taxon>
        <taxon>Endopterygota</taxon>
        <taxon>Coleoptera</taxon>
        <taxon>Polyphaga</taxon>
        <taxon>Elateriformia</taxon>
        <taxon>Elateroidea</taxon>
        <taxon>Lampyridae</taxon>
        <taxon>Luciolinae</taxon>
        <taxon>Aquatica</taxon>
    </lineage>
</organism>
<dbReference type="Proteomes" id="UP001353858">
    <property type="component" value="Unassembled WGS sequence"/>
</dbReference>
<dbReference type="InterPro" id="IPR029033">
    <property type="entry name" value="His_PPase_superfam"/>
</dbReference>
<keyword evidence="4" id="KW-0732">Signal</keyword>
<evidence type="ECO:0000256" key="1">
    <source>
        <dbReference type="ARBA" id="ARBA00000032"/>
    </source>
</evidence>
<evidence type="ECO:0000256" key="2">
    <source>
        <dbReference type="ARBA" id="ARBA00005375"/>
    </source>
</evidence>
<evidence type="ECO:0000256" key="7">
    <source>
        <dbReference type="ARBA" id="ARBA00023180"/>
    </source>
</evidence>